<name>A0ACB0XKB1_MELEN</name>
<comment type="caution">
    <text evidence="1">The sequence shown here is derived from an EMBL/GenBank/DDBJ whole genome shotgun (WGS) entry which is preliminary data.</text>
</comment>
<organism evidence="1 2">
    <name type="scientific">Meloidogyne enterolobii</name>
    <name type="common">Root-knot nematode worm</name>
    <name type="synonym">Meloidogyne mayaguensis</name>
    <dbReference type="NCBI Taxonomy" id="390850"/>
    <lineage>
        <taxon>Eukaryota</taxon>
        <taxon>Metazoa</taxon>
        <taxon>Ecdysozoa</taxon>
        <taxon>Nematoda</taxon>
        <taxon>Chromadorea</taxon>
        <taxon>Rhabditida</taxon>
        <taxon>Tylenchina</taxon>
        <taxon>Tylenchomorpha</taxon>
        <taxon>Tylenchoidea</taxon>
        <taxon>Meloidogynidae</taxon>
        <taxon>Meloidogyninae</taxon>
        <taxon>Meloidogyne</taxon>
    </lineage>
</organism>
<evidence type="ECO:0000313" key="2">
    <source>
        <dbReference type="Proteomes" id="UP001497535"/>
    </source>
</evidence>
<protein>
    <submittedName>
        <fullName evidence="1">Uncharacterized protein</fullName>
    </submittedName>
</protein>
<accession>A0ACB0XKB1</accession>
<gene>
    <name evidence="1" type="ORF">MENTE1834_LOCUS82</name>
</gene>
<sequence length="51" mass="5639">MGGWFVVVVLIIVGGSALLAVGINFGCFVFVFAGVFTFFLYLERVEVEEFE</sequence>
<dbReference type="EMBL" id="CAVMJV010000001">
    <property type="protein sequence ID" value="CAK5005932.1"/>
    <property type="molecule type" value="Genomic_DNA"/>
</dbReference>
<reference evidence="1" key="1">
    <citation type="submission" date="2023-11" db="EMBL/GenBank/DDBJ databases">
        <authorList>
            <person name="Poullet M."/>
        </authorList>
    </citation>
    <scope>NUCLEOTIDE SEQUENCE</scope>
    <source>
        <strain evidence="1">E1834</strain>
    </source>
</reference>
<evidence type="ECO:0000313" key="1">
    <source>
        <dbReference type="EMBL" id="CAK5005932.1"/>
    </source>
</evidence>
<dbReference type="Proteomes" id="UP001497535">
    <property type="component" value="Unassembled WGS sequence"/>
</dbReference>
<keyword evidence="2" id="KW-1185">Reference proteome</keyword>
<proteinExistence type="predicted"/>